<dbReference type="InterPro" id="IPR032466">
    <property type="entry name" value="Metal_Hydrolase"/>
</dbReference>
<evidence type="ECO:0000259" key="2">
    <source>
        <dbReference type="Pfam" id="PF04909"/>
    </source>
</evidence>
<protein>
    <submittedName>
        <fullName evidence="3">Amidohydrolase family protein</fullName>
    </submittedName>
</protein>
<keyword evidence="4" id="KW-1185">Reference proteome</keyword>
<evidence type="ECO:0000256" key="1">
    <source>
        <dbReference type="ARBA" id="ARBA00038310"/>
    </source>
</evidence>
<name>A0ABW5LQG7_9FLAO</name>
<dbReference type="PANTHER" id="PTHR43569">
    <property type="entry name" value="AMIDOHYDROLASE"/>
    <property type="match status" value="1"/>
</dbReference>
<comment type="caution">
    <text evidence="3">The sequence shown here is derived from an EMBL/GenBank/DDBJ whole genome shotgun (WGS) entry which is preliminary data.</text>
</comment>
<dbReference type="EMBL" id="JBHULH010000003">
    <property type="protein sequence ID" value="MFD2567068.1"/>
    <property type="molecule type" value="Genomic_DNA"/>
</dbReference>
<dbReference type="PANTHER" id="PTHR43569:SF2">
    <property type="entry name" value="AMIDOHYDROLASE-RELATED DOMAIN-CONTAINING PROTEIN"/>
    <property type="match status" value="1"/>
</dbReference>
<dbReference type="Gene3D" id="3.20.20.140">
    <property type="entry name" value="Metal-dependent hydrolases"/>
    <property type="match status" value="1"/>
</dbReference>
<evidence type="ECO:0000313" key="3">
    <source>
        <dbReference type="EMBL" id="MFD2567068.1"/>
    </source>
</evidence>
<organism evidence="3 4">
    <name type="scientific">Pseudotenacibaculum haliotis</name>
    <dbReference type="NCBI Taxonomy" id="1862138"/>
    <lineage>
        <taxon>Bacteria</taxon>
        <taxon>Pseudomonadati</taxon>
        <taxon>Bacteroidota</taxon>
        <taxon>Flavobacteriia</taxon>
        <taxon>Flavobacteriales</taxon>
        <taxon>Flavobacteriaceae</taxon>
        <taxon>Pseudotenacibaculum</taxon>
    </lineage>
</organism>
<dbReference type="InterPro" id="IPR006680">
    <property type="entry name" value="Amidohydro-rel"/>
</dbReference>
<dbReference type="Proteomes" id="UP001597508">
    <property type="component" value="Unassembled WGS sequence"/>
</dbReference>
<dbReference type="InterPro" id="IPR052350">
    <property type="entry name" value="Metallo-dep_Lactonases"/>
</dbReference>
<dbReference type="Pfam" id="PF04909">
    <property type="entry name" value="Amidohydro_2"/>
    <property type="match status" value="1"/>
</dbReference>
<dbReference type="SUPFAM" id="SSF51556">
    <property type="entry name" value="Metallo-dependent hydrolases"/>
    <property type="match status" value="1"/>
</dbReference>
<sequence length="275" mass="32258">MIIDSHQHFWKYNSVRDSWITDEMKVIQKDFLPLNLFPVLSEHHIEGCIAVQADQSENETRFLLDLANQYSFIKGVVGWVDLKQPDVEERLSFFSRNSSLKGIRHILQAESNDFMLQKEFQNGISKLSKFNLAYDILIYPQQISNSIELVKKFPEQVFVLDHLAKPEIKKQYIDSWKRDIQMLAEHPNVYCKVSGMVTEADWLQWDYNDFTPYLDHVLNSFGSKRLLYGSDWPVCLLAGNYQQVLSIAKDYFSKLSENEQQDIFRNNAIQAYNLQ</sequence>
<accession>A0ABW5LQG7</accession>
<evidence type="ECO:0000313" key="4">
    <source>
        <dbReference type="Proteomes" id="UP001597508"/>
    </source>
</evidence>
<proteinExistence type="inferred from homology"/>
<comment type="similarity">
    <text evidence="1">Belongs to the metallo-dependent hydrolases superfamily.</text>
</comment>
<feature type="domain" description="Amidohydrolase-related" evidence="2">
    <location>
        <begin position="3"/>
        <end position="274"/>
    </location>
</feature>
<reference evidence="4" key="1">
    <citation type="journal article" date="2019" name="Int. J. Syst. Evol. Microbiol.">
        <title>The Global Catalogue of Microorganisms (GCM) 10K type strain sequencing project: providing services to taxonomists for standard genome sequencing and annotation.</title>
        <authorList>
            <consortium name="The Broad Institute Genomics Platform"/>
            <consortium name="The Broad Institute Genome Sequencing Center for Infectious Disease"/>
            <person name="Wu L."/>
            <person name="Ma J."/>
        </authorList>
    </citation>
    <scope>NUCLEOTIDE SEQUENCE [LARGE SCALE GENOMIC DNA]</scope>
    <source>
        <strain evidence="4">KCTC 52127</strain>
    </source>
</reference>
<dbReference type="RefSeq" id="WP_379665778.1">
    <property type="nucleotide sequence ID" value="NZ_JBHULH010000003.1"/>
</dbReference>
<gene>
    <name evidence="3" type="ORF">ACFSRZ_06765</name>
</gene>